<dbReference type="PANTHER" id="PTHR20941">
    <property type="entry name" value="FOLATE SYNTHESIS PROTEINS"/>
    <property type="match status" value="1"/>
</dbReference>
<dbReference type="InterPro" id="IPR006390">
    <property type="entry name" value="DHP_synth_dom"/>
</dbReference>
<dbReference type="InterPro" id="IPR011005">
    <property type="entry name" value="Dihydropteroate_synth-like_sf"/>
</dbReference>
<proteinExistence type="inferred from homology"/>
<evidence type="ECO:0000256" key="5">
    <source>
        <dbReference type="ARBA" id="ARBA00012458"/>
    </source>
</evidence>
<evidence type="ECO:0000259" key="13">
    <source>
        <dbReference type="PROSITE" id="PS50972"/>
    </source>
</evidence>
<dbReference type="InterPro" id="IPR045031">
    <property type="entry name" value="DHP_synth-like"/>
</dbReference>
<evidence type="ECO:0000313" key="15">
    <source>
        <dbReference type="Proteomes" id="UP001631949"/>
    </source>
</evidence>
<reference evidence="14 15" key="1">
    <citation type="journal article" date="2016" name="Int. J. Syst. Evol. Microbiol.">
        <title>Peptococcus simiae sp. nov., isolated from rhesus macaque faeces and emended description of the genus Peptococcus.</title>
        <authorList>
            <person name="Shkoporov A.N."/>
            <person name="Efimov B.A."/>
            <person name="Kondova I."/>
            <person name="Ouwerling B."/>
            <person name="Chaplin A.V."/>
            <person name="Shcherbakova V.A."/>
            <person name="Langermans J.A.M."/>
        </authorList>
    </citation>
    <scope>NUCLEOTIDE SEQUENCE [LARGE SCALE GENOMIC DNA]</scope>
    <source>
        <strain evidence="14 15">M108</strain>
    </source>
</reference>
<evidence type="ECO:0000256" key="10">
    <source>
        <dbReference type="ARBA" id="ARBA00022909"/>
    </source>
</evidence>
<organism evidence="14 15">
    <name type="scientific">Peptococcus simiae</name>
    <dbReference type="NCBI Taxonomy" id="1643805"/>
    <lineage>
        <taxon>Bacteria</taxon>
        <taxon>Bacillati</taxon>
        <taxon>Bacillota</taxon>
        <taxon>Clostridia</taxon>
        <taxon>Eubacteriales</taxon>
        <taxon>Peptococcaceae</taxon>
        <taxon>Peptococcus</taxon>
    </lineage>
</organism>
<evidence type="ECO:0000256" key="11">
    <source>
        <dbReference type="ARBA" id="ARBA00030193"/>
    </source>
</evidence>
<keyword evidence="8 12" id="KW-0479">Metal-binding</keyword>
<evidence type="ECO:0000256" key="7">
    <source>
        <dbReference type="ARBA" id="ARBA00022679"/>
    </source>
</evidence>
<dbReference type="RefSeq" id="WP_408977266.1">
    <property type="nucleotide sequence ID" value="NZ_JBJUVG010000005.1"/>
</dbReference>
<gene>
    <name evidence="14" type="primary">folP</name>
    <name evidence="14" type="ORF">ACKQTC_04635</name>
</gene>
<keyword evidence="15" id="KW-1185">Reference proteome</keyword>
<dbReference type="InterPro" id="IPR000489">
    <property type="entry name" value="Pterin-binding_dom"/>
</dbReference>
<comment type="similarity">
    <text evidence="4 12">Belongs to the DHPS family.</text>
</comment>
<evidence type="ECO:0000256" key="8">
    <source>
        <dbReference type="ARBA" id="ARBA00022723"/>
    </source>
</evidence>
<dbReference type="EMBL" id="JBJUVG010000005">
    <property type="protein sequence ID" value="MFM9413649.1"/>
    <property type="molecule type" value="Genomic_DNA"/>
</dbReference>
<dbReference type="PROSITE" id="PS50972">
    <property type="entry name" value="PTERIN_BINDING"/>
    <property type="match status" value="1"/>
</dbReference>
<name>A0ABW9GYG3_9FIRM</name>
<evidence type="ECO:0000256" key="3">
    <source>
        <dbReference type="ARBA" id="ARBA00004763"/>
    </source>
</evidence>
<accession>A0ABW9GYG3</accession>
<comment type="catalytic activity">
    <reaction evidence="1">
        <text>(7,8-dihydropterin-6-yl)methyl diphosphate + 4-aminobenzoate = 7,8-dihydropteroate + diphosphate</text>
        <dbReference type="Rhea" id="RHEA:19949"/>
        <dbReference type="ChEBI" id="CHEBI:17836"/>
        <dbReference type="ChEBI" id="CHEBI:17839"/>
        <dbReference type="ChEBI" id="CHEBI:33019"/>
        <dbReference type="ChEBI" id="CHEBI:72950"/>
        <dbReference type="EC" id="2.5.1.15"/>
    </reaction>
</comment>
<dbReference type="CDD" id="cd00739">
    <property type="entry name" value="DHPS"/>
    <property type="match status" value="1"/>
</dbReference>
<dbReference type="NCBIfam" id="TIGR01496">
    <property type="entry name" value="DHPS"/>
    <property type="match status" value="1"/>
</dbReference>
<dbReference type="Proteomes" id="UP001631949">
    <property type="component" value="Unassembled WGS sequence"/>
</dbReference>
<evidence type="ECO:0000313" key="14">
    <source>
        <dbReference type="EMBL" id="MFM9413649.1"/>
    </source>
</evidence>
<dbReference type="GO" id="GO:0004156">
    <property type="term" value="F:dihydropteroate synthase activity"/>
    <property type="evidence" value="ECO:0007669"/>
    <property type="project" value="UniProtKB-EC"/>
</dbReference>
<keyword evidence="10 12" id="KW-0289">Folate biosynthesis</keyword>
<evidence type="ECO:0000256" key="9">
    <source>
        <dbReference type="ARBA" id="ARBA00022842"/>
    </source>
</evidence>
<evidence type="ECO:0000256" key="6">
    <source>
        <dbReference type="ARBA" id="ARBA00016919"/>
    </source>
</evidence>
<comment type="cofactor">
    <cofactor evidence="2 12">
        <name>Mg(2+)</name>
        <dbReference type="ChEBI" id="CHEBI:18420"/>
    </cofactor>
</comment>
<evidence type="ECO:0000256" key="2">
    <source>
        <dbReference type="ARBA" id="ARBA00001946"/>
    </source>
</evidence>
<evidence type="ECO:0000256" key="4">
    <source>
        <dbReference type="ARBA" id="ARBA00009503"/>
    </source>
</evidence>
<dbReference type="PROSITE" id="PS00792">
    <property type="entry name" value="DHPS_1"/>
    <property type="match status" value="1"/>
</dbReference>
<dbReference type="SUPFAM" id="SSF51717">
    <property type="entry name" value="Dihydropteroate synthetase-like"/>
    <property type="match status" value="1"/>
</dbReference>
<evidence type="ECO:0000256" key="1">
    <source>
        <dbReference type="ARBA" id="ARBA00000012"/>
    </source>
</evidence>
<comment type="function">
    <text evidence="12">Catalyzes the condensation of para-aminobenzoate (pABA) with 6-hydroxymethyl-7,8-dihydropterin diphosphate (DHPt-PP) to form 7,8-dihydropteroate (H2Pte), the immediate precursor of folate derivatives.</text>
</comment>
<evidence type="ECO:0000256" key="12">
    <source>
        <dbReference type="RuleBase" id="RU361205"/>
    </source>
</evidence>
<protein>
    <recommendedName>
        <fullName evidence="6 12">Dihydropteroate synthase</fullName>
        <shortName evidence="12">DHPS</shortName>
        <ecNumber evidence="5 12">2.5.1.15</ecNumber>
    </recommendedName>
    <alternativeName>
        <fullName evidence="11 12">Dihydropteroate pyrophosphorylase</fullName>
    </alternativeName>
</protein>
<keyword evidence="7 12" id="KW-0808">Transferase</keyword>
<comment type="caution">
    <text evidence="14">The sequence shown here is derived from an EMBL/GenBank/DDBJ whole genome shotgun (WGS) entry which is preliminary data.</text>
</comment>
<dbReference type="Gene3D" id="3.20.20.20">
    <property type="entry name" value="Dihydropteroate synthase-like"/>
    <property type="match status" value="1"/>
</dbReference>
<sequence>MYIGQKNFDFTGPDAYIMGILNVTPDSFSDGGKWNDMDRALAHVEDMLADGCAILDIGGESTRPGHVQISIDEECSRIIPIIEAVRARFDVPISIDCYRAGTARAAIDVGAHLINDIWGLKYDPAMAPLIAETGVAYCLMHNDEAPHYTAYPQDVWADIQKQVDLALAAGCQKDQLILDPGVGFAKTRPEDAEVIHRLDELVALGYPVLLGTSRKRLLGSIVDRPAPDRDLATAATTVYGYLKGARIFRVHNVKVNKEALDVAMAIERDGYGLS</sequence>
<comment type="pathway">
    <text evidence="3 12">Cofactor biosynthesis; tetrahydrofolate biosynthesis; 7,8-dihydrofolate from 2-amino-4-hydroxy-6-hydroxymethyl-7,8-dihydropteridine diphosphate and 4-aminobenzoate: step 1/2.</text>
</comment>
<dbReference type="EC" id="2.5.1.15" evidence="5 12"/>
<dbReference type="Pfam" id="PF00809">
    <property type="entry name" value="Pterin_bind"/>
    <property type="match status" value="1"/>
</dbReference>
<feature type="domain" description="Pterin-binding" evidence="13">
    <location>
        <begin position="15"/>
        <end position="261"/>
    </location>
</feature>
<keyword evidence="9 12" id="KW-0460">Magnesium</keyword>
<dbReference type="PANTHER" id="PTHR20941:SF1">
    <property type="entry name" value="FOLIC ACID SYNTHESIS PROTEIN FOL1"/>
    <property type="match status" value="1"/>
</dbReference>